<dbReference type="Pfam" id="PF01764">
    <property type="entry name" value="Lipase_3"/>
    <property type="match status" value="1"/>
</dbReference>
<feature type="region of interest" description="Disordered" evidence="1">
    <location>
        <begin position="212"/>
        <end position="232"/>
    </location>
</feature>
<evidence type="ECO:0000259" key="2">
    <source>
        <dbReference type="Pfam" id="PF01764"/>
    </source>
</evidence>
<reference evidence="3 4" key="1">
    <citation type="journal article" date="2024" name="Nat. Commun.">
        <title>Phylogenomics reveals the evolutionary origins of lichenization in chlorophyte algae.</title>
        <authorList>
            <person name="Puginier C."/>
            <person name="Libourel C."/>
            <person name="Otte J."/>
            <person name="Skaloud P."/>
            <person name="Haon M."/>
            <person name="Grisel S."/>
            <person name="Petersen M."/>
            <person name="Berrin J.G."/>
            <person name="Delaux P.M."/>
            <person name="Dal Grande F."/>
            <person name="Keller J."/>
        </authorList>
    </citation>
    <scope>NUCLEOTIDE SEQUENCE [LARGE SCALE GENOMIC DNA]</scope>
    <source>
        <strain evidence="3 4">SAG 2043</strain>
    </source>
</reference>
<sequence>MGNPLSVFRPIVDGVVSVTAPLTPSSIPSEWVELVLKAVRSAVNDNTPLGRLKTLAEITNKEPAQTRNKELLEWLQQRGEEVFKWFIQYANTVAYWAYQAGKHIPLLKFFLLGSEWGDRLWKLHSQLAIERHWGERLGDASDETPVEHVSFLLVGMFISRLDFVIRFFFSLLYGTYTVTLRSDGRADELPVLYSLLNYIDVTEGTNVTPLDLPEAPSPARETLSKLSTGDTSPTVPEKAKLLAEAAWLAYEEPVVIADVLKNKWPEKIREIHVLDFVSVQYQTYKPGEEEPIPGSTVEHPLDTQCLLFTCGEAVFLSFRGSQPINFFDWFYNFSINSATNKADINAVPVQPAGARSNSDARFYRMHQGFAANLGLPLKDANGREVAKASTFQVQQHKPTADQTWDAQIAKEDGSPFEFLRNLVRTQMGSSKTLYITGHSLGGAMGVVFAVAFALQPDEVSAAPERIHLYTFGQPKVGDAALAAVLDSDEGLADRYVRVVNHNDGIARAPYFFFDSGYALVHAGNVLYINADGELANQALTSTPADEHFERMLHHSVRKLLLAWNRLNAQPNGDSMQSTARFLVRLLLTPLLVINDHADYKWLLRNQEPPQHVADVEELVAPSANIARLILI</sequence>
<dbReference type="PANTHER" id="PTHR46086">
    <property type="entry name" value="ALPHA/BETA-HYDROLASES SUPERFAMILY PROTEIN"/>
    <property type="match status" value="1"/>
</dbReference>
<dbReference type="EMBL" id="JALJOR010000002">
    <property type="protein sequence ID" value="KAK9824236.1"/>
    <property type="molecule type" value="Genomic_DNA"/>
</dbReference>
<feature type="domain" description="Fungal lipase-type" evidence="2">
    <location>
        <begin position="316"/>
        <end position="511"/>
    </location>
</feature>
<dbReference type="GO" id="GO:0004806">
    <property type="term" value="F:triacylglycerol lipase activity"/>
    <property type="evidence" value="ECO:0007669"/>
    <property type="project" value="InterPro"/>
</dbReference>
<dbReference type="SUPFAM" id="SSF53474">
    <property type="entry name" value="alpha/beta-Hydrolases"/>
    <property type="match status" value="1"/>
</dbReference>
<dbReference type="Gene3D" id="3.40.50.1820">
    <property type="entry name" value="alpha/beta hydrolase"/>
    <property type="match status" value="1"/>
</dbReference>
<gene>
    <name evidence="3" type="ORF">WJX72_008843</name>
</gene>
<keyword evidence="4" id="KW-1185">Reference proteome</keyword>
<protein>
    <recommendedName>
        <fullName evidence="2">Fungal lipase-type domain-containing protein</fullName>
    </recommendedName>
</protein>
<dbReference type="GO" id="GO:0006629">
    <property type="term" value="P:lipid metabolic process"/>
    <property type="evidence" value="ECO:0007669"/>
    <property type="project" value="InterPro"/>
</dbReference>
<proteinExistence type="predicted"/>
<name>A0AAW1QRY5_9CHLO</name>
<dbReference type="InterPro" id="IPR002921">
    <property type="entry name" value="Fungal_lipase-type"/>
</dbReference>
<comment type="caution">
    <text evidence="3">The sequence shown here is derived from an EMBL/GenBank/DDBJ whole genome shotgun (WGS) entry which is preliminary data.</text>
</comment>
<dbReference type="PANTHER" id="PTHR46086:SF3">
    <property type="entry name" value="TRIACYLGLYCEROL LIPASE OBL1"/>
    <property type="match status" value="1"/>
</dbReference>
<evidence type="ECO:0000256" key="1">
    <source>
        <dbReference type="SAM" id="MobiDB-lite"/>
    </source>
</evidence>
<dbReference type="InterPro" id="IPR044819">
    <property type="entry name" value="OBL-like"/>
</dbReference>
<evidence type="ECO:0000313" key="4">
    <source>
        <dbReference type="Proteomes" id="UP001489004"/>
    </source>
</evidence>
<evidence type="ECO:0000313" key="3">
    <source>
        <dbReference type="EMBL" id="KAK9824236.1"/>
    </source>
</evidence>
<organism evidence="3 4">
    <name type="scientific">[Myrmecia] bisecta</name>
    <dbReference type="NCBI Taxonomy" id="41462"/>
    <lineage>
        <taxon>Eukaryota</taxon>
        <taxon>Viridiplantae</taxon>
        <taxon>Chlorophyta</taxon>
        <taxon>core chlorophytes</taxon>
        <taxon>Trebouxiophyceae</taxon>
        <taxon>Trebouxiales</taxon>
        <taxon>Trebouxiaceae</taxon>
        <taxon>Myrmecia</taxon>
    </lineage>
</organism>
<accession>A0AAW1QRY5</accession>
<dbReference type="Proteomes" id="UP001489004">
    <property type="component" value="Unassembled WGS sequence"/>
</dbReference>
<dbReference type="InterPro" id="IPR029058">
    <property type="entry name" value="AB_hydrolase_fold"/>
</dbReference>
<dbReference type="CDD" id="cd00519">
    <property type="entry name" value="Lipase_3"/>
    <property type="match status" value="1"/>
</dbReference>
<dbReference type="AlphaFoldDB" id="A0AAW1QRY5"/>